<dbReference type="EMBL" id="UINC01180103">
    <property type="protein sequence ID" value="SVD89129.1"/>
    <property type="molecule type" value="Genomic_DNA"/>
</dbReference>
<dbReference type="PANTHER" id="PTHR42711">
    <property type="entry name" value="ABC TRANSPORTER ATP-BINDING PROTEIN"/>
    <property type="match status" value="1"/>
</dbReference>
<sequence length="201" mass="22925">KTTILRMIATMLRPTSGTIQVQNEDCAKHPDKIRENLGFLSNNTGLYDRLTAEEMIRYYADLYAMSPSNYFKRRNELYTLLDMNDFAHRRIGNLSSGMKQKVSIARTIIHDPDVVVFDEPTTGLDVLSSRAIVGLILRCRDEGKTVIFSSHRMAEVENLCDDISILHKGKIFFNDTFESFKEQMKSSTLEEEFIRLTGGSA</sequence>
<dbReference type="GO" id="GO:0016887">
    <property type="term" value="F:ATP hydrolysis activity"/>
    <property type="evidence" value="ECO:0007669"/>
    <property type="project" value="InterPro"/>
</dbReference>
<evidence type="ECO:0000256" key="3">
    <source>
        <dbReference type="ARBA" id="ARBA00022741"/>
    </source>
</evidence>
<dbReference type="PROSITE" id="PS00211">
    <property type="entry name" value="ABC_TRANSPORTER_1"/>
    <property type="match status" value="1"/>
</dbReference>
<dbReference type="InterPro" id="IPR003439">
    <property type="entry name" value="ABC_transporter-like_ATP-bd"/>
</dbReference>
<dbReference type="Gene3D" id="3.40.50.300">
    <property type="entry name" value="P-loop containing nucleotide triphosphate hydrolases"/>
    <property type="match status" value="1"/>
</dbReference>
<evidence type="ECO:0000256" key="1">
    <source>
        <dbReference type="ARBA" id="ARBA00005417"/>
    </source>
</evidence>
<dbReference type="Pfam" id="PF00005">
    <property type="entry name" value="ABC_tran"/>
    <property type="match status" value="1"/>
</dbReference>
<organism evidence="6">
    <name type="scientific">marine metagenome</name>
    <dbReference type="NCBI Taxonomy" id="408172"/>
    <lineage>
        <taxon>unclassified sequences</taxon>
        <taxon>metagenomes</taxon>
        <taxon>ecological metagenomes</taxon>
    </lineage>
</organism>
<keyword evidence="2" id="KW-0813">Transport</keyword>
<feature type="domain" description="ABC transporter" evidence="5">
    <location>
        <begin position="1"/>
        <end position="193"/>
    </location>
</feature>
<reference evidence="6" key="1">
    <citation type="submission" date="2018-05" db="EMBL/GenBank/DDBJ databases">
        <authorList>
            <person name="Lanie J.A."/>
            <person name="Ng W.-L."/>
            <person name="Kazmierczak K.M."/>
            <person name="Andrzejewski T.M."/>
            <person name="Davidsen T.M."/>
            <person name="Wayne K.J."/>
            <person name="Tettelin H."/>
            <person name="Glass J.I."/>
            <person name="Rusch D."/>
            <person name="Podicherti R."/>
            <person name="Tsui H.-C.T."/>
            <person name="Winkler M.E."/>
        </authorList>
    </citation>
    <scope>NUCLEOTIDE SEQUENCE</scope>
</reference>
<evidence type="ECO:0000256" key="2">
    <source>
        <dbReference type="ARBA" id="ARBA00022448"/>
    </source>
</evidence>
<gene>
    <name evidence="6" type="ORF">METZ01_LOCUS441983</name>
</gene>
<dbReference type="PANTHER" id="PTHR42711:SF5">
    <property type="entry name" value="ABC TRANSPORTER ATP-BINDING PROTEIN NATA"/>
    <property type="match status" value="1"/>
</dbReference>
<protein>
    <recommendedName>
        <fullName evidence="5">ABC transporter domain-containing protein</fullName>
    </recommendedName>
</protein>
<dbReference type="InterPro" id="IPR027417">
    <property type="entry name" value="P-loop_NTPase"/>
</dbReference>
<name>A0A382Z1Q6_9ZZZZ</name>
<dbReference type="GO" id="GO:0005524">
    <property type="term" value="F:ATP binding"/>
    <property type="evidence" value="ECO:0007669"/>
    <property type="project" value="UniProtKB-KW"/>
</dbReference>
<dbReference type="AlphaFoldDB" id="A0A382Z1Q6"/>
<evidence type="ECO:0000313" key="6">
    <source>
        <dbReference type="EMBL" id="SVD89129.1"/>
    </source>
</evidence>
<evidence type="ECO:0000259" key="5">
    <source>
        <dbReference type="PROSITE" id="PS50893"/>
    </source>
</evidence>
<keyword evidence="4" id="KW-0067">ATP-binding</keyword>
<dbReference type="SUPFAM" id="SSF52540">
    <property type="entry name" value="P-loop containing nucleoside triphosphate hydrolases"/>
    <property type="match status" value="1"/>
</dbReference>
<evidence type="ECO:0000256" key="4">
    <source>
        <dbReference type="ARBA" id="ARBA00022840"/>
    </source>
</evidence>
<dbReference type="InterPro" id="IPR050763">
    <property type="entry name" value="ABC_transporter_ATP-binding"/>
</dbReference>
<keyword evidence="3" id="KW-0547">Nucleotide-binding</keyword>
<dbReference type="PROSITE" id="PS50893">
    <property type="entry name" value="ABC_TRANSPORTER_2"/>
    <property type="match status" value="1"/>
</dbReference>
<feature type="non-terminal residue" evidence="6">
    <location>
        <position position="1"/>
    </location>
</feature>
<comment type="similarity">
    <text evidence="1">Belongs to the ABC transporter superfamily.</text>
</comment>
<accession>A0A382Z1Q6</accession>
<dbReference type="InterPro" id="IPR017871">
    <property type="entry name" value="ABC_transporter-like_CS"/>
</dbReference>
<proteinExistence type="inferred from homology"/>